<dbReference type="InterPro" id="IPR010562">
    <property type="entry name" value="Haemolymph_juvenile_hormone-bd"/>
</dbReference>
<evidence type="ECO:0008006" key="3">
    <source>
        <dbReference type="Google" id="ProtNLM"/>
    </source>
</evidence>
<dbReference type="InParanoid" id="A0A5N4ARF5"/>
<gene>
    <name evidence="1" type="ORF">PPYR_07790</name>
</gene>
<dbReference type="PANTHER" id="PTHR11008">
    <property type="entry name" value="PROTEIN TAKEOUT-LIKE PROTEIN"/>
    <property type="match status" value="1"/>
</dbReference>
<dbReference type="PANTHER" id="PTHR11008:SF32">
    <property type="entry name" value="CIRCADIAN CLOCK-CONTROLLED PROTEIN DAYWAKE-RELATED"/>
    <property type="match status" value="1"/>
</dbReference>
<dbReference type="EMBL" id="VVIM01000005">
    <property type="protein sequence ID" value="KAB0799910.1"/>
    <property type="molecule type" value="Genomic_DNA"/>
</dbReference>
<name>A0A5N4ARF5_PHOPY</name>
<evidence type="ECO:0000313" key="1">
    <source>
        <dbReference type="EMBL" id="KAB0799910.1"/>
    </source>
</evidence>
<keyword evidence="2" id="KW-1185">Reference proteome</keyword>
<accession>A0A5N4ARF5</accession>
<dbReference type="SMART" id="SM00700">
    <property type="entry name" value="JHBP"/>
    <property type="match status" value="1"/>
</dbReference>
<proteinExistence type="predicted"/>
<reference evidence="1 2" key="1">
    <citation type="journal article" date="2018" name="Elife">
        <title>Firefly genomes illuminate parallel origins of bioluminescence in beetles.</title>
        <authorList>
            <person name="Fallon T.R."/>
            <person name="Lower S.E."/>
            <person name="Chang C.H."/>
            <person name="Bessho-Uehara M."/>
            <person name="Martin G.J."/>
            <person name="Bewick A.J."/>
            <person name="Behringer M."/>
            <person name="Debat H.J."/>
            <person name="Wong I."/>
            <person name="Day J.C."/>
            <person name="Suvorov A."/>
            <person name="Silva C.J."/>
            <person name="Stanger-Hall K.F."/>
            <person name="Hall D.W."/>
            <person name="Schmitz R.J."/>
            <person name="Nelson D.R."/>
            <person name="Lewis S.M."/>
            <person name="Shigenobu S."/>
            <person name="Bybee S.M."/>
            <person name="Larracuente A.M."/>
            <person name="Oba Y."/>
            <person name="Weng J.K."/>
        </authorList>
    </citation>
    <scope>NUCLEOTIDE SEQUENCE [LARGE SCALE GENOMIC DNA]</scope>
    <source>
        <strain evidence="1">1611_PpyrPB1</strain>
        <tissue evidence="1">Whole body</tissue>
    </source>
</reference>
<comment type="caution">
    <text evidence="1">The sequence shown here is derived from an EMBL/GenBank/DDBJ whole genome shotgun (WGS) entry which is preliminary data.</text>
</comment>
<protein>
    <recommendedName>
        <fullName evidence="3">Hemolymph juvenile hormone-binding protein</fullName>
    </recommendedName>
</protein>
<organism evidence="1 2">
    <name type="scientific">Photinus pyralis</name>
    <name type="common">Common eastern firefly</name>
    <name type="synonym">Lampyris pyralis</name>
    <dbReference type="NCBI Taxonomy" id="7054"/>
    <lineage>
        <taxon>Eukaryota</taxon>
        <taxon>Metazoa</taxon>
        <taxon>Ecdysozoa</taxon>
        <taxon>Arthropoda</taxon>
        <taxon>Hexapoda</taxon>
        <taxon>Insecta</taxon>
        <taxon>Pterygota</taxon>
        <taxon>Neoptera</taxon>
        <taxon>Endopterygota</taxon>
        <taxon>Coleoptera</taxon>
        <taxon>Polyphaga</taxon>
        <taxon>Elateriformia</taxon>
        <taxon>Elateroidea</taxon>
        <taxon>Lampyridae</taxon>
        <taxon>Lampyrinae</taxon>
        <taxon>Photinus</taxon>
    </lineage>
</organism>
<dbReference type="Pfam" id="PF06585">
    <property type="entry name" value="JHBP"/>
    <property type="match status" value="1"/>
</dbReference>
<dbReference type="InterPro" id="IPR038606">
    <property type="entry name" value="To_sf"/>
</dbReference>
<dbReference type="Gene3D" id="3.15.10.30">
    <property type="entry name" value="Haemolymph juvenile hormone binding protein"/>
    <property type="match status" value="1"/>
</dbReference>
<sequence>MFTQFRRYKGPAILNLTDHCECQISGQHFILRIPQMKLFLVLLAFAHVSKGQKLPDDFKVCDHFASDINECLGVAFASALKQLKNGIPAINASPIDPYRLSNMTIVRKDHAIGFYDIDLYNFTTGKLDYIDTKITRDSFFAKMNISMPVITALADYTLKGKLFLFNIEAKGKGVLTMKNTEFTILMSGPVIKDAAGAERFKLTTFESKIHPKSVTFNFGDLVPGQKMVTDQVNAVLTENWEILYKEVESELEKVSSEHLLDYSNNILQYVPV</sequence>
<dbReference type="AlphaFoldDB" id="A0A5N4ARF5"/>
<evidence type="ECO:0000313" key="2">
    <source>
        <dbReference type="Proteomes" id="UP000327044"/>
    </source>
</evidence>
<dbReference type="Proteomes" id="UP000327044">
    <property type="component" value="Unassembled WGS sequence"/>
</dbReference>
<dbReference type="GO" id="GO:0005615">
    <property type="term" value="C:extracellular space"/>
    <property type="evidence" value="ECO:0007669"/>
    <property type="project" value="TreeGrafter"/>
</dbReference>